<evidence type="ECO:0000313" key="1">
    <source>
        <dbReference type="EMBL" id="KAF2609406.1"/>
    </source>
</evidence>
<dbReference type="EMBL" id="QGKW02000276">
    <property type="protein sequence ID" value="KAF2609406.1"/>
    <property type="molecule type" value="Genomic_DNA"/>
</dbReference>
<dbReference type="AlphaFoldDB" id="A0A8S9LW04"/>
<comment type="caution">
    <text evidence="1">The sequence shown here is derived from an EMBL/GenBank/DDBJ whole genome shotgun (WGS) entry which is preliminary data.</text>
</comment>
<evidence type="ECO:0000313" key="2">
    <source>
        <dbReference type="Proteomes" id="UP000712281"/>
    </source>
</evidence>
<name>A0A8S9LW04_BRACR</name>
<accession>A0A8S9LW04</accession>
<sequence length="69" mass="7874">MMNFANRVLRFGWGLSSLLPVENGEMDCKNRKNSKFQMSEKQKLLKMDEDLSFGGCLKIARIGEQCTAE</sequence>
<gene>
    <name evidence="1" type="ORF">F2Q68_00044765</name>
</gene>
<proteinExistence type="predicted"/>
<organism evidence="1 2">
    <name type="scientific">Brassica cretica</name>
    <name type="common">Mustard</name>
    <dbReference type="NCBI Taxonomy" id="69181"/>
    <lineage>
        <taxon>Eukaryota</taxon>
        <taxon>Viridiplantae</taxon>
        <taxon>Streptophyta</taxon>
        <taxon>Embryophyta</taxon>
        <taxon>Tracheophyta</taxon>
        <taxon>Spermatophyta</taxon>
        <taxon>Magnoliopsida</taxon>
        <taxon>eudicotyledons</taxon>
        <taxon>Gunneridae</taxon>
        <taxon>Pentapetalae</taxon>
        <taxon>rosids</taxon>
        <taxon>malvids</taxon>
        <taxon>Brassicales</taxon>
        <taxon>Brassicaceae</taxon>
        <taxon>Brassiceae</taxon>
        <taxon>Brassica</taxon>
    </lineage>
</organism>
<reference evidence="1" key="1">
    <citation type="submission" date="2019-12" db="EMBL/GenBank/DDBJ databases">
        <title>Genome sequencing and annotation of Brassica cretica.</title>
        <authorList>
            <person name="Studholme D.J."/>
            <person name="Sarris P.F."/>
        </authorList>
    </citation>
    <scope>NUCLEOTIDE SEQUENCE</scope>
    <source>
        <strain evidence="1">PFS-001/15</strain>
        <tissue evidence="1">Leaf</tissue>
    </source>
</reference>
<dbReference type="Proteomes" id="UP000712281">
    <property type="component" value="Unassembled WGS sequence"/>
</dbReference>
<protein>
    <submittedName>
        <fullName evidence="1">Uncharacterized protein</fullName>
    </submittedName>
</protein>